<protein>
    <recommendedName>
        <fullName evidence="3">PAS domain-containing protein</fullName>
    </recommendedName>
</protein>
<dbReference type="Gene3D" id="3.30.450.20">
    <property type="entry name" value="PAS domain"/>
    <property type="match status" value="1"/>
</dbReference>
<accession>A0AAW6E1T2</accession>
<name>A0AAW6E1T2_9FIRM</name>
<dbReference type="InterPro" id="IPR035965">
    <property type="entry name" value="PAS-like_dom_sf"/>
</dbReference>
<dbReference type="EMBL" id="JAQMLS010000004">
    <property type="protein sequence ID" value="MDB8741715.1"/>
    <property type="molecule type" value="Genomic_DNA"/>
</dbReference>
<proteinExistence type="predicted"/>
<evidence type="ECO:0008006" key="3">
    <source>
        <dbReference type="Google" id="ProtNLM"/>
    </source>
</evidence>
<dbReference type="Proteomes" id="UP001211421">
    <property type="component" value="Unassembled WGS sequence"/>
</dbReference>
<evidence type="ECO:0000313" key="2">
    <source>
        <dbReference type="Proteomes" id="UP001211421"/>
    </source>
</evidence>
<evidence type="ECO:0000313" key="1">
    <source>
        <dbReference type="EMBL" id="MDB8741715.1"/>
    </source>
</evidence>
<sequence length="115" mass="13299">MGFYEKCSIMDEMPLAYCVIELVFDEDGHSVDFIFRYCNKEMAVVEGVPVEEMLNRSFYEVFRNGDRKWLVSYADVALNGTKHTLKDFSPEIGKDLTIYCYQPRPGFCACVLLPE</sequence>
<dbReference type="SUPFAM" id="SSF55785">
    <property type="entry name" value="PYP-like sensor domain (PAS domain)"/>
    <property type="match status" value="1"/>
</dbReference>
<reference evidence="1" key="1">
    <citation type="submission" date="2023-01" db="EMBL/GenBank/DDBJ databases">
        <title>Human gut microbiome strain richness.</title>
        <authorList>
            <person name="Chen-Liaw A."/>
        </authorList>
    </citation>
    <scope>NUCLEOTIDE SEQUENCE</scope>
    <source>
        <strain evidence="1">D59st1_B8_D59t2_181005</strain>
    </source>
</reference>
<comment type="caution">
    <text evidence="1">The sequence shown here is derived from an EMBL/GenBank/DDBJ whole genome shotgun (WGS) entry which is preliminary data.</text>
</comment>
<dbReference type="AlphaFoldDB" id="A0AAW6E1T2"/>
<dbReference type="RefSeq" id="WP_195551413.1">
    <property type="nucleotide sequence ID" value="NZ_JADMNX010000004.1"/>
</dbReference>
<organism evidence="1 2">
    <name type="scientific">Ruminococcus bicirculans</name>
    <name type="common">ex Wegman et al. 2014</name>
    <dbReference type="NCBI Taxonomy" id="1160721"/>
    <lineage>
        <taxon>Bacteria</taxon>
        <taxon>Bacillati</taxon>
        <taxon>Bacillota</taxon>
        <taxon>Clostridia</taxon>
        <taxon>Eubacteriales</taxon>
        <taxon>Oscillospiraceae</taxon>
        <taxon>Ruminococcus</taxon>
    </lineage>
</organism>
<gene>
    <name evidence="1" type="ORF">PNV70_06495</name>
</gene>